<keyword evidence="8" id="KW-0902">Two-component regulatory system</keyword>
<comment type="catalytic activity">
    <reaction evidence="1">
        <text>ATP + protein L-histidine = ADP + protein N-phospho-L-histidine.</text>
        <dbReference type="EC" id="2.7.13.3"/>
    </reaction>
</comment>
<keyword evidence="5" id="KW-0547">Nucleotide-binding</keyword>
<dbReference type="SUPFAM" id="SSF55785">
    <property type="entry name" value="PYP-like sensor domain (PAS domain)"/>
    <property type="match status" value="3"/>
</dbReference>
<dbReference type="InterPro" id="IPR036890">
    <property type="entry name" value="HATPase_C_sf"/>
</dbReference>
<keyword evidence="7" id="KW-0067">ATP-binding</keyword>
<dbReference type="SMART" id="SM00065">
    <property type="entry name" value="GAF"/>
    <property type="match status" value="1"/>
</dbReference>
<dbReference type="CDD" id="cd16922">
    <property type="entry name" value="HATPase_EvgS-ArcB-TorS-like"/>
    <property type="match status" value="1"/>
</dbReference>
<dbReference type="Gene3D" id="3.30.565.10">
    <property type="entry name" value="Histidine kinase-like ATPase, C-terminal domain"/>
    <property type="match status" value="1"/>
</dbReference>
<dbReference type="InterPro" id="IPR000700">
    <property type="entry name" value="PAS-assoc_C"/>
</dbReference>
<dbReference type="SMART" id="SM00091">
    <property type="entry name" value="PAS"/>
    <property type="match status" value="2"/>
</dbReference>
<evidence type="ECO:0000256" key="7">
    <source>
        <dbReference type="ARBA" id="ARBA00022840"/>
    </source>
</evidence>
<dbReference type="PANTHER" id="PTHR45339:SF1">
    <property type="entry name" value="HYBRID SIGNAL TRANSDUCTION HISTIDINE KINASE J"/>
    <property type="match status" value="1"/>
</dbReference>
<evidence type="ECO:0000256" key="6">
    <source>
        <dbReference type="ARBA" id="ARBA00022777"/>
    </source>
</evidence>
<keyword evidence="12" id="KW-0472">Membrane</keyword>
<dbReference type="CDD" id="cd00130">
    <property type="entry name" value="PAS"/>
    <property type="match status" value="2"/>
</dbReference>
<evidence type="ECO:0000256" key="11">
    <source>
        <dbReference type="PROSITE-ProRule" id="PRU00169"/>
    </source>
</evidence>
<proteinExistence type="predicted"/>
<feature type="transmembrane region" description="Helical" evidence="12">
    <location>
        <begin position="41"/>
        <end position="64"/>
    </location>
</feature>
<feature type="domain" description="PAS" evidence="15">
    <location>
        <begin position="207"/>
        <end position="262"/>
    </location>
</feature>
<dbReference type="GO" id="GO:0000155">
    <property type="term" value="F:phosphorelay sensor kinase activity"/>
    <property type="evidence" value="ECO:0007669"/>
    <property type="project" value="InterPro"/>
</dbReference>
<feature type="modified residue" description="4-aspartylphosphate" evidence="11">
    <location>
        <position position="962"/>
    </location>
</feature>
<gene>
    <name evidence="17" type="ORF">EV199_3831</name>
</gene>
<dbReference type="CDD" id="cd17546">
    <property type="entry name" value="REC_hyHK_CKI1_RcsC-like"/>
    <property type="match status" value="2"/>
</dbReference>
<dbReference type="InterPro" id="IPR003018">
    <property type="entry name" value="GAF"/>
</dbReference>
<evidence type="ECO:0000256" key="9">
    <source>
        <dbReference type="ARBA" id="ARBA00064003"/>
    </source>
</evidence>
<dbReference type="NCBIfam" id="TIGR00229">
    <property type="entry name" value="sensory_box"/>
    <property type="match status" value="2"/>
</dbReference>
<feature type="domain" description="Histidine kinase" evidence="13">
    <location>
        <begin position="665"/>
        <end position="891"/>
    </location>
</feature>
<dbReference type="PROSITE" id="PS50112">
    <property type="entry name" value="PAS"/>
    <property type="match status" value="2"/>
</dbReference>
<dbReference type="Pfam" id="PF00072">
    <property type="entry name" value="Response_reg"/>
    <property type="match status" value="2"/>
</dbReference>
<dbReference type="RefSeq" id="WP_130542384.1">
    <property type="nucleotide sequence ID" value="NZ_CP042431.1"/>
</dbReference>
<dbReference type="OrthoDB" id="9809670at2"/>
<keyword evidence="12" id="KW-0812">Transmembrane</keyword>
<evidence type="ECO:0000256" key="8">
    <source>
        <dbReference type="ARBA" id="ARBA00023012"/>
    </source>
</evidence>
<dbReference type="SUPFAM" id="SSF52172">
    <property type="entry name" value="CheY-like"/>
    <property type="match status" value="2"/>
</dbReference>
<dbReference type="AlphaFoldDB" id="A0A4Q7MTQ9"/>
<evidence type="ECO:0000313" key="18">
    <source>
        <dbReference type="Proteomes" id="UP000293874"/>
    </source>
</evidence>
<evidence type="ECO:0000256" key="1">
    <source>
        <dbReference type="ARBA" id="ARBA00000085"/>
    </source>
</evidence>
<dbReference type="PROSITE" id="PS50109">
    <property type="entry name" value="HIS_KIN"/>
    <property type="match status" value="1"/>
</dbReference>
<keyword evidence="3 11" id="KW-0597">Phosphoprotein</keyword>
<dbReference type="Gene3D" id="1.10.287.130">
    <property type="match status" value="1"/>
</dbReference>
<dbReference type="InterPro" id="IPR003594">
    <property type="entry name" value="HATPase_dom"/>
</dbReference>
<dbReference type="SMART" id="SM00388">
    <property type="entry name" value="HisKA"/>
    <property type="match status" value="1"/>
</dbReference>
<dbReference type="PROSITE" id="PS50110">
    <property type="entry name" value="RESPONSE_REGULATORY"/>
    <property type="match status" value="2"/>
</dbReference>
<evidence type="ECO:0000256" key="12">
    <source>
        <dbReference type="SAM" id="Phobius"/>
    </source>
</evidence>
<dbReference type="InterPro" id="IPR004358">
    <property type="entry name" value="Sig_transdc_His_kin-like_C"/>
</dbReference>
<dbReference type="Pfam" id="PF00512">
    <property type="entry name" value="HisKA"/>
    <property type="match status" value="1"/>
</dbReference>
<dbReference type="PRINTS" id="PR00344">
    <property type="entry name" value="BCTRLSENSOR"/>
</dbReference>
<dbReference type="Pfam" id="PF02518">
    <property type="entry name" value="HATPase_c"/>
    <property type="match status" value="1"/>
</dbReference>
<dbReference type="Pfam" id="PF01590">
    <property type="entry name" value="GAF"/>
    <property type="match status" value="1"/>
</dbReference>
<dbReference type="InterPro" id="IPR029016">
    <property type="entry name" value="GAF-like_dom_sf"/>
</dbReference>
<name>A0A4Q7MTQ9_9BACT</name>
<feature type="transmembrane region" description="Helical" evidence="12">
    <location>
        <begin position="16"/>
        <end position="35"/>
    </location>
</feature>
<protein>
    <recommendedName>
        <fullName evidence="10">Sensory/regulatory protein RpfC</fullName>
        <ecNumber evidence="2">2.7.13.3</ecNumber>
    </recommendedName>
</protein>
<accession>A0A4Q7MTQ9</accession>
<feature type="domain" description="Response regulatory" evidence="14">
    <location>
        <begin position="908"/>
        <end position="1030"/>
    </location>
</feature>
<dbReference type="PANTHER" id="PTHR45339">
    <property type="entry name" value="HYBRID SIGNAL TRANSDUCTION HISTIDINE KINASE J"/>
    <property type="match status" value="1"/>
</dbReference>
<dbReference type="InterPro" id="IPR000014">
    <property type="entry name" value="PAS"/>
</dbReference>
<feature type="domain" description="Response regulatory" evidence="14">
    <location>
        <begin position="1054"/>
        <end position="1171"/>
    </location>
</feature>
<dbReference type="InterPro" id="IPR036097">
    <property type="entry name" value="HisK_dim/P_sf"/>
</dbReference>
<dbReference type="Gene3D" id="3.30.450.20">
    <property type="entry name" value="PAS domain"/>
    <property type="match status" value="3"/>
</dbReference>
<evidence type="ECO:0000256" key="5">
    <source>
        <dbReference type="ARBA" id="ARBA00022741"/>
    </source>
</evidence>
<keyword evidence="4" id="KW-0808">Transferase</keyword>
<dbReference type="Gene3D" id="3.40.50.2300">
    <property type="match status" value="2"/>
</dbReference>
<dbReference type="SUPFAM" id="SSF55781">
    <property type="entry name" value="GAF domain-like"/>
    <property type="match status" value="1"/>
</dbReference>
<feature type="modified residue" description="4-aspartylphosphate" evidence="11">
    <location>
        <position position="1103"/>
    </location>
</feature>
<dbReference type="InterPro" id="IPR035965">
    <property type="entry name" value="PAS-like_dom_sf"/>
</dbReference>
<dbReference type="InterPro" id="IPR013656">
    <property type="entry name" value="PAS_4"/>
</dbReference>
<dbReference type="FunFam" id="3.30.565.10:FF:000010">
    <property type="entry name" value="Sensor histidine kinase RcsC"/>
    <property type="match status" value="1"/>
</dbReference>
<dbReference type="Proteomes" id="UP000293874">
    <property type="component" value="Unassembled WGS sequence"/>
</dbReference>
<feature type="domain" description="PAS" evidence="15">
    <location>
        <begin position="334"/>
        <end position="382"/>
    </location>
</feature>
<dbReference type="EC" id="2.7.13.3" evidence="2"/>
<comment type="caution">
    <text evidence="17">The sequence shown here is derived from an EMBL/GenBank/DDBJ whole genome shotgun (WGS) entry which is preliminary data.</text>
</comment>
<keyword evidence="18" id="KW-1185">Reference proteome</keyword>
<sequence>MSTRLPISPTRKPLRVGLAILAVLMLCIFLWKMIFDPPSHGYVYLLWLLGALCCLIIIMLDLFVAARNQLIAKALQEKDLNSLSYALNFGWMGSWKLNLLSSEVTLSKEFMSLLGEEPKETSMVFSTYMQRFVPPDTHGKLKEMLILAMENRHNPDFEASFDHPIRRRNGSIAHIFVRARIMNENEGFGIARDITDLKNAETELALKEKRFRLLAEYSDDIISEHRPNSEFVYISPSVKKILGYAPEEIEGRSVLEFLHPEDIHKFAPTSQYVDAFNSRDNLIVRYRMRTRQGTYTWLESIVKPIKENGKVTGVISTSRDITDRKKYEDEVKQNKELLRTVIDSTPDWIFIKDNDFKFRLVNQGFANALNKLPEDFIGKTDIEVGFPEEAVMGNKEKGIHGFHEDDAQVLQTGKSKMVIEESYILNGRRITMSVVKVPVLDADKKRVTGILGYAHDISELKEASEKLLQDEKLRRSLASASHLLLRNANLEAALGDAMKRLGEDLLVDHVEVFTNEQQRETNEWRCTRLLTWKRNMDDVIQHRNPAESTTLYPDSPVFIALQNRKVYHGNVSNIVSERIREYYRSEGVQTIAVIPIFNQQFFWGFAVFRNNQMKKTWSDAEISALEFFSTTLTAAVERKQMEQELIEARNLAESASLAKSNFMANMSHELRTPMNGIIGFTDLVLTTNLQTVQYEYLSNVKKSAYGLLEIINDILEFSRIEAGKLQIDHVQFPLDTLVQESVDILTVKAYEKHLEVICHIDPDLPSQFMGDPTRIRQILVNLLGNAIKFTPAGEIFISVIVGRGIHLENEKRIMDVVLSVQDTGIGISPQQLARIFDSFTQADVATTRNYGGTGLGLTISKSLAEMMGGAITVASELGKGSTFSLTLPMEVADEVPHSAGEEKPPLRKVLVIDDNSTNRWLLQEILRHFNISCETAAGPREALEVLDRVQQNNEPLDLIITDHHMPEMNGIQLVQEMRKRLVEPAQPTILMLSSIEKNEHQEEAAALGIHRFLTKPVKMHELHELLCSIFDTTQERTTPVVKKEKNLQTGNGASILVVEDEPVNMMLITEILGRMGFKVLQASNGREAINLLQQTSPALIFMDVNMPEMDGYATTRHIRSVPGPNQHVPIIALTADAMEGDKENCLRNGMDDYLAKPFQIEELVEMLKSRELLS</sequence>
<dbReference type="InterPro" id="IPR001610">
    <property type="entry name" value="PAC"/>
</dbReference>
<dbReference type="InterPro" id="IPR005467">
    <property type="entry name" value="His_kinase_dom"/>
</dbReference>
<dbReference type="SMART" id="SM00086">
    <property type="entry name" value="PAC"/>
    <property type="match status" value="3"/>
</dbReference>
<dbReference type="SUPFAM" id="SSF47384">
    <property type="entry name" value="Homodimeric domain of signal transducing histidine kinase"/>
    <property type="match status" value="1"/>
</dbReference>
<dbReference type="InterPro" id="IPR011006">
    <property type="entry name" value="CheY-like_superfamily"/>
</dbReference>
<feature type="domain" description="PAC" evidence="16">
    <location>
        <begin position="282"/>
        <end position="333"/>
    </location>
</feature>
<dbReference type="GO" id="GO:0005524">
    <property type="term" value="F:ATP binding"/>
    <property type="evidence" value="ECO:0007669"/>
    <property type="project" value="UniProtKB-KW"/>
</dbReference>
<dbReference type="InterPro" id="IPR003661">
    <property type="entry name" value="HisK_dim/P_dom"/>
</dbReference>
<dbReference type="FunFam" id="1.10.287.130:FF:000002">
    <property type="entry name" value="Two-component osmosensing histidine kinase"/>
    <property type="match status" value="1"/>
</dbReference>
<reference evidence="17 18" key="1">
    <citation type="submission" date="2019-02" db="EMBL/GenBank/DDBJ databases">
        <title>Genomic Encyclopedia of Type Strains, Phase IV (KMG-IV): sequencing the most valuable type-strain genomes for metagenomic binning, comparative biology and taxonomic classification.</title>
        <authorList>
            <person name="Goeker M."/>
        </authorList>
    </citation>
    <scope>NUCLEOTIDE SEQUENCE [LARGE SCALE GENOMIC DNA]</scope>
    <source>
        <strain evidence="17 18">DSM 18116</strain>
    </source>
</reference>
<keyword evidence="12" id="KW-1133">Transmembrane helix</keyword>
<comment type="subunit">
    <text evidence="9">At low DSF concentrations, interacts with RpfF.</text>
</comment>
<dbReference type="InterPro" id="IPR001789">
    <property type="entry name" value="Sig_transdc_resp-reg_receiver"/>
</dbReference>
<evidence type="ECO:0000256" key="3">
    <source>
        <dbReference type="ARBA" id="ARBA00022553"/>
    </source>
</evidence>
<dbReference type="SUPFAM" id="SSF55874">
    <property type="entry name" value="ATPase domain of HSP90 chaperone/DNA topoisomerase II/histidine kinase"/>
    <property type="match status" value="1"/>
</dbReference>
<evidence type="ECO:0000256" key="2">
    <source>
        <dbReference type="ARBA" id="ARBA00012438"/>
    </source>
</evidence>
<keyword evidence="6" id="KW-0418">Kinase</keyword>
<evidence type="ECO:0000313" key="17">
    <source>
        <dbReference type="EMBL" id="RZS71918.1"/>
    </source>
</evidence>
<evidence type="ECO:0000259" key="16">
    <source>
        <dbReference type="PROSITE" id="PS50113"/>
    </source>
</evidence>
<dbReference type="CDD" id="cd00082">
    <property type="entry name" value="HisKA"/>
    <property type="match status" value="1"/>
</dbReference>
<dbReference type="Pfam" id="PF08448">
    <property type="entry name" value="PAS_4"/>
    <property type="match status" value="1"/>
</dbReference>
<dbReference type="InterPro" id="IPR013655">
    <property type="entry name" value="PAS_fold_3"/>
</dbReference>
<evidence type="ECO:0000259" key="13">
    <source>
        <dbReference type="PROSITE" id="PS50109"/>
    </source>
</evidence>
<feature type="domain" description="PAC" evidence="16">
    <location>
        <begin position="411"/>
        <end position="469"/>
    </location>
</feature>
<dbReference type="SMART" id="SM00448">
    <property type="entry name" value="REC"/>
    <property type="match status" value="2"/>
</dbReference>
<evidence type="ECO:0000256" key="10">
    <source>
        <dbReference type="ARBA" id="ARBA00068150"/>
    </source>
</evidence>
<organism evidence="17 18">
    <name type="scientific">Pseudobacter ginsenosidimutans</name>
    <dbReference type="NCBI Taxonomy" id="661488"/>
    <lineage>
        <taxon>Bacteria</taxon>
        <taxon>Pseudomonadati</taxon>
        <taxon>Bacteroidota</taxon>
        <taxon>Chitinophagia</taxon>
        <taxon>Chitinophagales</taxon>
        <taxon>Chitinophagaceae</taxon>
        <taxon>Pseudobacter</taxon>
    </lineage>
</organism>
<evidence type="ECO:0000259" key="15">
    <source>
        <dbReference type="PROSITE" id="PS50112"/>
    </source>
</evidence>
<dbReference type="Gene3D" id="3.30.450.40">
    <property type="match status" value="1"/>
</dbReference>
<evidence type="ECO:0000256" key="4">
    <source>
        <dbReference type="ARBA" id="ARBA00022679"/>
    </source>
</evidence>
<dbReference type="PROSITE" id="PS50113">
    <property type="entry name" value="PAC"/>
    <property type="match status" value="2"/>
</dbReference>
<dbReference type="SMART" id="SM00387">
    <property type="entry name" value="HATPase_c"/>
    <property type="match status" value="1"/>
</dbReference>
<dbReference type="EMBL" id="SGXA01000002">
    <property type="protein sequence ID" value="RZS71918.1"/>
    <property type="molecule type" value="Genomic_DNA"/>
</dbReference>
<dbReference type="Pfam" id="PF08447">
    <property type="entry name" value="PAS_3"/>
    <property type="match status" value="1"/>
</dbReference>
<evidence type="ECO:0000259" key="14">
    <source>
        <dbReference type="PROSITE" id="PS50110"/>
    </source>
</evidence>